<dbReference type="Proteomes" id="UP000244240">
    <property type="component" value="Unassembled WGS sequence"/>
</dbReference>
<dbReference type="AlphaFoldDB" id="A0A2T6C8I4"/>
<evidence type="ECO:0000313" key="2">
    <source>
        <dbReference type="Proteomes" id="UP000244240"/>
    </source>
</evidence>
<gene>
    <name evidence="1" type="ORF">C8P63_10280</name>
</gene>
<comment type="caution">
    <text evidence="1">The sequence shown here is derived from an EMBL/GenBank/DDBJ whole genome shotgun (WGS) entry which is preliminary data.</text>
</comment>
<reference evidence="1 2" key="1">
    <citation type="submission" date="2018-04" db="EMBL/GenBank/DDBJ databases">
        <title>Genomic Encyclopedia of Archaeal and Bacterial Type Strains, Phase II (KMG-II): from individual species to whole genera.</title>
        <authorList>
            <person name="Goeker M."/>
        </authorList>
    </citation>
    <scope>NUCLEOTIDE SEQUENCE [LARGE SCALE GENOMIC DNA]</scope>
    <source>
        <strain evidence="1 2">DSM 45787</strain>
    </source>
</reference>
<sequence length="74" mass="8327">MEHGNTPSPKKVSRLVGLFSGGKEPSVSLRNCQLPLIHEKQLMVAGSLSFIMWIHWLSFENVDLDRNSIPHSNN</sequence>
<proteinExistence type="predicted"/>
<name>A0A2T6C8I4_9BACL</name>
<protein>
    <submittedName>
        <fullName evidence="1">Uncharacterized protein</fullName>
    </submittedName>
</protein>
<organism evidence="1 2">
    <name type="scientific">Melghirimyces profundicolus</name>
    <dbReference type="NCBI Taxonomy" id="1242148"/>
    <lineage>
        <taxon>Bacteria</taxon>
        <taxon>Bacillati</taxon>
        <taxon>Bacillota</taxon>
        <taxon>Bacilli</taxon>
        <taxon>Bacillales</taxon>
        <taxon>Thermoactinomycetaceae</taxon>
        <taxon>Melghirimyces</taxon>
    </lineage>
</organism>
<keyword evidence="2" id="KW-1185">Reference proteome</keyword>
<dbReference type="EMBL" id="QBKR01000002">
    <property type="protein sequence ID" value="PTX64586.1"/>
    <property type="molecule type" value="Genomic_DNA"/>
</dbReference>
<accession>A0A2T6C8I4</accession>
<dbReference type="RefSeq" id="WP_146172089.1">
    <property type="nucleotide sequence ID" value="NZ_QBKR01000002.1"/>
</dbReference>
<evidence type="ECO:0000313" key="1">
    <source>
        <dbReference type="EMBL" id="PTX64586.1"/>
    </source>
</evidence>